<gene>
    <name evidence="1" type="ORF">TM448A01197_0008</name>
</gene>
<sequence length="194" mass="22094">MSGMTTKVQLDESGKLLPSEEKEVRGMTELASEMKQDDVTEKMFLEDIRSRDVDNLTLVLNASQWHQFPTVEGAAHFMGESLNRALLKLGCNALDLLRQKMDGEFDPKVAMFPGNPYVERVLQKQMLMRKVKCEHRPPGMYSPEDQWKSGMYIYKGNEIAYFISNPVKTVVKRKGVLYLATPEVVFVVKTNVSI</sequence>
<dbReference type="EMBL" id="MT144110">
    <property type="protein sequence ID" value="QJA48941.1"/>
    <property type="molecule type" value="Genomic_DNA"/>
</dbReference>
<accession>A0A6H1ZNE0</accession>
<reference evidence="1" key="1">
    <citation type="submission" date="2020-03" db="EMBL/GenBank/DDBJ databases">
        <title>The deep terrestrial virosphere.</title>
        <authorList>
            <person name="Holmfeldt K."/>
            <person name="Nilsson E."/>
            <person name="Simone D."/>
            <person name="Lopez-Fernandez M."/>
            <person name="Wu X."/>
            <person name="de Brujin I."/>
            <person name="Lundin D."/>
            <person name="Andersson A."/>
            <person name="Bertilsson S."/>
            <person name="Dopson M."/>
        </authorList>
    </citation>
    <scope>NUCLEOTIDE SEQUENCE</scope>
    <source>
        <strain evidence="1">TM448A01197</strain>
    </source>
</reference>
<dbReference type="AlphaFoldDB" id="A0A6H1ZNE0"/>
<name>A0A6H1ZNE0_9ZZZZ</name>
<evidence type="ECO:0000313" key="1">
    <source>
        <dbReference type="EMBL" id="QJA48941.1"/>
    </source>
</evidence>
<protein>
    <submittedName>
        <fullName evidence="1">Uncharacterized protein</fullName>
    </submittedName>
</protein>
<proteinExistence type="predicted"/>
<organism evidence="1">
    <name type="scientific">viral metagenome</name>
    <dbReference type="NCBI Taxonomy" id="1070528"/>
    <lineage>
        <taxon>unclassified sequences</taxon>
        <taxon>metagenomes</taxon>
        <taxon>organismal metagenomes</taxon>
    </lineage>
</organism>